<keyword evidence="2" id="KW-1185">Reference proteome</keyword>
<evidence type="ECO:0000313" key="1">
    <source>
        <dbReference type="EMBL" id="KRR10032.1"/>
    </source>
</evidence>
<dbReference type="Proteomes" id="UP000050863">
    <property type="component" value="Unassembled WGS sequence"/>
</dbReference>
<dbReference type="AlphaFoldDB" id="A0A0R3LYX2"/>
<name>A0A0R3LYX2_9BRAD</name>
<protein>
    <submittedName>
        <fullName evidence="1">Uncharacterized protein</fullName>
    </submittedName>
</protein>
<sequence length="79" mass="8601">MACPLCVNLLALTGKMALPIHYAVMVQALKRAVRPTLRIAAIARKAARPPINGGKFHQTLRGRMAATPKHFMLEAQPPC</sequence>
<evidence type="ECO:0000313" key="2">
    <source>
        <dbReference type="Proteomes" id="UP000050863"/>
    </source>
</evidence>
<proteinExistence type="predicted"/>
<dbReference type="EMBL" id="LLXZ01000064">
    <property type="protein sequence ID" value="KRR10032.1"/>
    <property type="molecule type" value="Genomic_DNA"/>
</dbReference>
<comment type="caution">
    <text evidence="1">The sequence shown here is derived from an EMBL/GenBank/DDBJ whole genome shotgun (WGS) entry which is preliminary data.</text>
</comment>
<gene>
    <name evidence="1" type="ORF">CQ12_06405</name>
</gene>
<reference evidence="1 2" key="1">
    <citation type="submission" date="2014-03" db="EMBL/GenBank/DDBJ databases">
        <title>Bradyrhizobium valentinum sp. nov., isolated from effective nodules of Lupinus mariae-josephae, a lupine endemic of basic-lime soils in Eastern Spain.</title>
        <authorList>
            <person name="Duran D."/>
            <person name="Rey L."/>
            <person name="Navarro A."/>
            <person name="Busquets A."/>
            <person name="Imperial J."/>
            <person name="Ruiz-Argueso T."/>
        </authorList>
    </citation>
    <scope>NUCLEOTIDE SEQUENCE [LARGE SCALE GENOMIC DNA]</scope>
    <source>
        <strain evidence="1 2">PAC68</strain>
    </source>
</reference>
<dbReference type="STRING" id="280332.CQ12_06405"/>
<accession>A0A0R3LYX2</accession>
<organism evidence="1 2">
    <name type="scientific">Bradyrhizobium jicamae</name>
    <dbReference type="NCBI Taxonomy" id="280332"/>
    <lineage>
        <taxon>Bacteria</taxon>
        <taxon>Pseudomonadati</taxon>
        <taxon>Pseudomonadota</taxon>
        <taxon>Alphaproteobacteria</taxon>
        <taxon>Hyphomicrobiales</taxon>
        <taxon>Nitrobacteraceae</taxon>
        <taxon>Bradyrhizobium</taxon>
    </lineage>
</organism>